<evidence type="ECO:0000259" key="1">
    <source>
        <dbReference type="Pfam" id="PF25162"/>
    </source>
</evidence>
<name>A0A7D5P5A3_9EURY</name>
<reference evidence="2 3" key="1">
    <citation type="submission" date="2020-07" db="EMBL/GenBank/DDBJ databases">
        <title>Halosimplex litoreum sp. nov. and Halosimplex rubrum sp. nov., isolated from different salt environments.</title>
        <authorList>
            <person name="Cui H."/>
        </authorList>
    </citation>
    <scope>NUCLEOTIDE SEQUENCE [LARGE SCALE GENOMIC DNA]</scope>
    <source>
        <strain evidence="2 3">R2</strain>
    </source>
</reference>
<dbReference type="NCBIfam" id="NF045517">
    <property type="entry name" value="halo_surf_dom"/>
    <property type="match status" value="1"/>
</dbReference>
<dbReference type="KEGG" id="hpel:HZS54_06095"/>
<dbReference type="InterPro" id="IPR057149">
    <property type="entry name" value="DUF7827"/>
</dbReference>
<keyword evidence="3" id="KW-1185">Reference proteome</keyword>
<dbReference type="RefSeq" id="WP_179921045.1">
    <property type="nucleotide sequence ID" value="NZ_CP058909.1"/>
</dbReference>
<dbReference type="EMBL" id="CP058909">
    <property type="protein sequence ID" value="QLH81237.1"/>
    <property type="molecule type" value="Genomic_DNA"/>
</dbReference>
<dbReference type="AlphaFoldDB" id="A0A7D5P5A3"/>
<gene>
    <name evidence="2" type="ORF">HZS54_06095</name>
</gene>
<dbReference type="Pfam" id="PF25162">
    <property type="entry name" value="DUF7827"/>
    <property type="match status" value="1"/>
</dbReference>
<organism evidence="2 3">
    <name type="scientific">Halosimplex pelagicum</name>
    <dbReference type="NCBI Taxonomy" id="869886"/>
    <lineage>
        <taxon>Archaea</taxon>
        <taxon>Methanobacteriati</taxon>
        <taxon>Methanobacteriota</taxon>
        <taxon>Stenosarchaea group</taxon>
        <taxon>Halobacteria</taxon>
        <taxon>Halobacteriales</taxon>
        <taxon>Haloarculaceae</taxon>
        <taxon>Halosimplex</taxon>
    </lineage>
</organism>
<evidence type="ECO:0000313" key="3">
    <source>
        <dbReference type="Proteomes" id="UP000509346"/>
    </source>
</evidence>
<feature type="domain" description="DUF7827" evidence="1">
    <location>
        <begin position="32"/>
        <end position="120"/>
    </location>
</feature>
<sequence>MITKDQSGAVIFAVLLCLSALSPTALGSSISAQEVDAKIDQNIIQEEIGDVATIPISLTEGSDASLAIYGAGIEYNVTVHDTDSDGNITVYLNTHTFNEGSGGGFSVATGDSLKSVNKSSYAPLAQGRYTLVLSAGSTRQDTSALELQTGRFRDGVLRATPQDVPSNTTAIVKNSHPVDNTVAYGDTAVVEFTAEGINGIANFTNPPGRQQIYTQRDPTGNSSTHTATFSNPSSEMQFSSLSVTYEDRQRSIPELSNANITHFGIDVDDNGQIDRDLQSAISAATISENTISLELSETIELPADGDVLIQYGNITDPDTSGQYPVTVQVGSAVQSGSISYGMAGLGEFGNGVGVDVESTMSTPIVEPMAYQYLSDSNDKVYLLFNTSQFTQPRNATIDVTLWKQTTKGTEAERSRSISTSFRIVNRTATVDVTNKSTWNVSESKAPVSGETTLAPGTEITVELRTEGDSRELLTRYTTVGKNRTFTTQFDLFNQIREGTISIIVKHREERISKIYRLIYN</sequence>
<evidence type="ECO:0000313" key="2">
    <source>
        <dbReference type="EMBL" id="QLH81237.1"/>
    </source>
</evidence>
<dbReference type="OrthoDB" id="218578at2157"/>
<dbReference type="GeneID" id="56082142"/>
<proteinExistence type="predicted"/>
<dbReference type="Proteomes" id="UP000509346">
    <property type="component" value="Chromosome"/>
</dbReference>
<accession>A0A7D5P5A3</accession>
<protein>
    <recommendedName>
        <fullName evidence="1">DUF7827 domain-containing protein</fullName>
    </recommendedName>
</protein>